<proteinExistence type="predicted"/>
<accession>A0A4P8PKD4</accession>
<dbReference type="Pfam" id="PF20577">
    <property type="entry name" value="Phage_ORF5"/>
    <property type="match status" value="1"/>
</dbReference>
<dbReference type="EMBL" id="MK249196">
    <property type="protein sequence ID" value="QCQ84952.1"/>
    <property type="molecule type" value="Genomic_DNA"/>
</dbReference>
<protein>
    <submittedName>
        <fullName evidence="1">Nonstructural protein</fullName>
    </submittedName>
</protein>
<evidence type="ECO:0000313" key="1">
    <source>
        <dbReference type="EMBL" id="QCQ84952.1"/>
    </source>
</evidence>
<dbReference type="InterPro" id="IPR046781">
    <property type="entry name" value="Phage_ORF5"/>
</dbReference>
<organism evidence="1">
    <name type="scientific">Blackfly microvirus SF02</name>
    <dbReference type="NCBI Taxonomy" id="2576452"/>
    <lineage>
        <taxon>Viruses</taxon>
        <taxon>Monodnaviria</taxon>
        <taxon>Sangervirae</taxon>
        <taxon>Phixviricota</taxon>
        <taxon>Malgrandaviricetes</taxon>
        <taxon>Petitvirales</taxon>
        <taxon>Microviridae</taxon>
        <taxon>Microvirus</taxon>
    </lineage>
</organism>
<sequence>MKMLIFSVFDAAVNAYLQPFFVRSKGEAIRSFQDAVNDPKSQFNIHYTDYSLFLLGSYDDASGVFDTNIPERVTGARDVIVEDGASASTTWEPDRPVKIGQR</sequence>
<dbReference type="Proteomes" id="UP000324883">
    <property type="component" value="Segment"/>
</dbReference>
<name>A0A4P8PKD4_9VIRU</name>
<reference evidence="1" key="1">
    <citation type="submission" date="2018-12" db="EMBL/GenBank/DDBJ databases">
        <title>Singled stranded DNA viruses identified in blackflies (Austrosimulium ungulatum) sampled in New Zealand.</title>
        <authorList>
            <person name="Kraberger S."/>
            <person name="Fontenele R.S."/>
            <person name="Schmidlin K."/>
            <person name="Walters M."/>
            <person name="Varsani A."/>
        </authorList>
    </citation>
    <scope>NUCLEOTIDE SEQUENCE [LARGE SCALE GENOMIC DNA]</scope>
    <source>
        <strain evidence="1">131</strain>
    </source>
</reference>